<comment type="similarity">
    <text evidence="2">Belongs to the universal stress protein A family.</text>
</comment>
<dbReference type="AlphaFoldDB" id="A0A1H1FN83"/>
<dbReference type="InterPro" id="IPR006015">
    <property type="entry name" value="Universal_stress_UspA"/>
</dbReference>
<comment type="function">
    <text evidence="4">Required for resistance to DNA-damaging agents.</text>
</comment>
<keyword evidence="3" id="KW-0963">Cytoplasm</keyword>
<gene>
    <name evidence="6" type="ORF">SAMN04490195_2798</name>
</gene>
<reference evidence="7" key="1">
    <citation type="submission" date="2016-10" db="EMBL/GenBank/DDBJ databases">
        <authorList>
            <person name="Varghese N."/>
            <person name="Submissions S."/>
        </authorList>
    </citation>
    <scope>NUCLEOTIDE SEQUENCE [LARGE SCALE GENOMIC DNA]</scope>
    <source>
        <strain evidence="7">BS3775</strain>
    </source>
</reference>
<dbReference type="PANTHER" id="PTHR47892">
    <property type="entry name" value="UNIVERSAL STRESS PROTEIN E"/>
    <property type="match status" value="1"/>
</dbReference>
<dbReference type="PRINTS" id="PR01438">
    <property type="entry name" value="UNVRSLSTRESS"/>
</dbReference>
<dbReference type="Pfam" id="PF00582">
    <property type="entry name" value="Usp"/>
    <property type="match status" value="2"/>
</dbReference>
<dbReference type="Proteomes" id="UP000199570">
    <property type="component" value="Unassembled WGS sequence"/>
</dbReference>
<organism evidence="6 7">
    <name type="scientific">Pseudomonas moorei</name>
    <dbReference type="NCBI Taxonomy" id="395599"/>
    <lineage>
        <taxon>Bacteria</taxon>
        <taxon>Pseudomonadati</taxon>
        <taxon>Pseudomonadota</taxon>
        <taxon>Gammaproteobacteria</taxon>
        <taxon>Pseudomonadales</taxon>
        <taxon>Pseudomonadaceae</taxon>
        <taxon>Pseudomonas</taxon>
    </lineage>
</organism>
<evidence type="ECO:0000256" key="2">
    <source>
        <dbReference type="ARBA" id="ARBA00008791"/>
    </source>
</evidence>
<dbReference type="InterPro" id="IPR006016">
    <property type="entry name" value="UspA"/>
</dbReference>
<evidence type="ECO:0000313" key="6">
    <source>
        <dbReference type="EMBL" id="SDR02345.1"/>
    </source>
</evidence>
<evidence type="ECO:0000259" key="5">
    <source>
        <dbReference type="Pfam" id="PF00582"/>
    </source>
</evidence>
<dbReference type="RefSeq" id="WP_090322556.1">
    <property type="nucleotide sequence ID" value="NZ_FNKJ01000003.1"/>
</dbReference>
<keyword evidence="7" id="KW-1185">Reference proteome</keyword>
<dbReference type="OrthoDB" id="239260at2"/>
<dbReference type="PANTHER" id="PTHR47892:SF1">
    <property type="entry name" value="UNIVERSAL STRESS PROTEIN E"/>
    <property type="match status" value="1"/>
</dbReference>
<protein>
    <submittedName>
        <fullName evidence="6">Universal stress protein E</fullName>
    </submittedName>
</protein>
<accession>A0A1H1FN83</accession>
<dbReference type="EMBL" id="FNKJ01000003">
    <property type="protein sequence ID" value="SDR02345.1"/>
    <property type="molecule type" value="Genomic_DNA"/>
</dbReference>
<dbReference type="Gene3D" id="3.40.50.12370">
    <property type="match status" value="1"/>
</dbReference>
<feature type="domain" description="UspA" evidence="5">
    <location>
        <begin position="4"/>
        <end position="143"/>
    </location>
</feature>
<evidence type="ECO:0000313" key="7">
    <source>
        <dbReference type="Proteomes" id="UP000199570"/>
    </source>
</evidence>
<evidence type="ECO:0000256" key="3">
    <source>
        <dbReference type="ARBA" id="ARBA00022490"/>
    </source>
</evidence>
<evidence type="ECO:0000256" key="1">
    <source>
        <dbReference type="ARBA" id="ARBA00004496"/>
    </source>
</evidence>
<evidence type="ECO:0000256" key="4">
    <source>
        <dbReference type="ARBA" id="ARBA00037131"/>
    </source>
</evidence>
<feature type="domain" description="UspA" evidence="5">
    <location>
        <begin position="152"/>
        <end position="293"/>
    </location>
</feature>
<dbReference type="SUPFAM" id="SSF52402">
    <property type="entry name" value="Adenine nucleotide alpha hydrolases-like"/>
    <property type="match status" value="2"/>
</dbReference>
<sequence length="301" mass="33500">MSQYQRLLLIINPALRHSPAIKHAAALARASGASLHIAAFAKPLDILLLLEEGVREKARESYLQDHRDWLKNQVAKLQALGVEVTTEVTWADDVQQDILDHVREMRPDLLIKEVQHESVLKRAFFTPLDWHLLRHCPIPVYLVGGATHALPRKVVAAVDVSNTAPANGELNDRIIQQANQLALQCDAELHLLYACDLTPGYLADMGSLSASDITEELRSTEEKAFLNLAARYGVPSDRHHFILEHPVAGLSEFVNKQHVDVIVMGRVQHHGLEKLLGSTTEHILYQVPCSVLAIWNGPDPV</sequence>
<dbReference type="GO" id="GO:0005737">
    <property type="term" value="C:cytoplasm"/>
    <property type="evidence" value="ECO:0007669"/>
    <property type="project" value="UniProtKB-SubCell"/>
</dbReference>
<comment type="subcellular location">
    <subcellularLocation>
        <location evidence="1">Cytoplasm</location>
    </subcellularLocation>
</comment>
<name>A0A1H1FN83_9PSED</name>
<proteinExistence type="inferred from homology"/>